<dbReference type="RefSeq" id="WP_200749446.1">
    <property type="nucleotide sequence ID" value="NZ_JAEOAH010000020.1"/>
</dbReference>
<dbReference type="Gene3D" id="2.60.120.200">
    <property type="match status" value="1"/>
</dbReference>
<comment type="caution">
    <text evidence="1">The sequence shown here is derived from an EMBL/GenBank/DDBJ whole genome shotgun (WGS) entry which is preliminary data.</text>
</comment>
<evidence type="ECO:0000313" key="2">
    <source>
        <dbReference type="Proteomes" id="UP000618943"/>
    </source>
</evidence>
<dbReference type="InterPro" id="IPR013320">
    <property type="entry name" value="ConA-like_dom_sf"/>
</dbReference>
<keyword evidence="2" id="KW-1185">Reference proteome</keyword>
<dbReference type="SUPFAM" id="SSF49899">
    <property type="entry name" value="Concanavalin A-like lectins/glucanases"/>
    <property type="match status" value="1"/>
</dbReference>
<dbReference type="EMBL" id="JAEOAH010000020">
    <property type="protein sequence ID" value="MBK3495859.1"/>
    <property type="molecule type" value="Genomic_DNA"/>
</dbReference>
<dbReference type="Proteomes" id="UP000618943">
    <property type="component" value="Unassembled WGS sequence"/>
</dbReference>
<proteinExistence type="predicted"/>
<accession>A0ABS1H8W9</accession>
<dbReference type="Pfam" id="PF18483">
    <property type="entry name" value="Lectin_L-type_dom"/>
    <property type="match status" value="1"/>
</dbReference>
<protein>
    <submittedName>
        <fullName evidence="1">Uncharacterized protein</fullName>
    </submittedName>
</protein>
<gene>
    <name evidence="1" type="ORF">JFL43_13525</name>
</gene>
<reference evidence="1 2" key="1">
    <citation type="submission" date="2020-12" db="EMBL/GenBank/DDBJ databases">
        <title>YIM B01967 draft genome.</title>
        <authorList>
            <person name="Yan X."/>
        </authorList>
    </citation>
    <scope>NUCLEOTIDE SEQUENCE [LARGE SCALE GENOMIC DNA]</scope>
    <source>
        <strain evidence="1 2">YIM B01967</strain>
    </source>
</reference>
<evidence type="ECO:0000313" key="1">
    <source>
        <dbReference type="EMBL" id="MBK3495859.1"/>
    </source>
</evidence>
<dbReference type="InterPro" id="IPR056573">
    <property type="entry name" value="Lectin_L-type_dom"/>
</dbReference>
<name>A0ABS1H8W9_9BACL</name>
<sequence length="298" mass="32572">MMKRVCIIASSLFLLFAILIGFKLAGAQTVLAAKATTVISANFLEYFKVRNSEATQTKYKDGIILLTPDEKNKDGAITLNDKIDFTKDFQLTGAVNIGGKSEKGGGADGIGFAFHQGGSHAIGQGGANLGIGGLKNAIGFKIDTFRNGTKASSSRMLGWEADPTDKSFNKAIYGNSPFGAFVTTDHQGWAAMVRGTNQNIEFATIKITSCETIDCLNPGIMTNLSDQVGGEFKDFTIMYDANTKTMTVKYGMYIWQHSFENEVREDAPYYAFSITASTSEQHNQHEFKIERFTYTAEQ</sequence>
<dbReference type="CDD" id="cd01951">
    <property type="entry name" value="lectin_L-type"/>
    <property type="match status" value="1"/>
</dbReference>
<organism evidence="1 2">
    <name type="scientific">Viridibacillus soli</name>
    <dbReference type="NCBI Taxonomy" id="2798301"/>
    <lineage>
        <taxon>Bacteria</taxon>
        <taxon>Bacillati</taxon>
        <taxon>Bacillota</taxon>
        <taxon>Bacilli</taxon>
        <taxon>Bacillales</taxon>
        <taxon>Caryophanaceae</taxon>
        <taxon>Viridibacillus</taxon>
    </lineage>
</organism>